<dbReference type="EMBL" id="JAHYXK010000037">
    <property type="protein sequence ID" value="MBW7469338.1"/>
    <property type="molecule type" value="Genomic_DNA"/>
</dbReference>
<sequence length="95" mass="10639">MKVQSLSLWSACLAEPGEVFIISYIGLPSPEHLGNEVYDEHKDGNNNDSRPKTEFQHITHKIATAQCQGKKHKNKAVEPFQVKVFGCGLQCMILE</sequence>
<dbReference type="Proteomes" id="UP000813018">
    <property type="component" value="Unassembled WGS sequence"/>
</dbReference>
<comment type="caution">
    <text evidence="1">The sequence shown here is derived from an EMBL/GenBank/DDBJ whole genome shotgun (WGS) entry which is preliminary data.</text>
</comment>
<dbReference type="RefSeq" id="WP_219879211.1">
    <property type="nucleotide sequence ID" value="NZ_JAHYXK010000037.1"/>
</dbReference>
<evidence type="ECO:0000313" key="1">
    <source>
        <dbReference type="EMBL" id="MBW7469338.1"/>
    </source>
</evidence>
<evidence type="ECO:0000313" key="2">
    <source>
        <dbReference type="Proteomes" id="UP000813018"/>
    </source>
</evidence>
<organism evidence="1 2">
    <name type="scientific">Pontibacter aydingkolensis</name>
    <dbReference type="NCBI Taxonomy" id="1911536"/>
    <lineage>
        <taxon>Bacteria</taxon>
        <taxon>Pseudomonadati</taxon>
        <taxon>Bacteroidota</taxon>
        <taxon>Cytophagia</taxon>
        <taxon>Cytophagales</taxon>
        <taxon>Hymenobacteraceae</taxon>
        <taxon>Pontibacter</taxon>
    </lineage>
</organism>
<proteinExistence type="predicted"/>
<name>A0ABS7CZQ4_9BACT</name>
<gene>
    <name evidence="1" type="ORF">K0O23_19875</name>
</gene>
<protein>
    <submittedName>
        <fullName evidence="1">Uncharacterized protein</fullName>
    </submittedName>
</protein>
<accession>A0ABS7CZQ4</accession>
<reference evidence="1 2" key="1">
    <citation type="journal article" date="2016" name="Int. J. Syst. Evol. Microbiol.">
        <title>Pontibacter aydingkolensis sp. nov., isolated from soil of a salt lake.</title>
        <authorList>
            <person name="Osman G."/>
            <person name="Zhang T."/>
            <person name="Lou K."/>
            <person name="Gao Y."/>
            <person name="Chang W."/>
            <person name="Lin Q."/>
            <person name="Yang H.M."/>
            <person name="Huo X.D."/>
            <person name="Wang N."/>
        </authorList>
    </citation>
    <scope>NUCLEOTIDE SEQUENCE [LARGE SCALE GENOMIC DNA]</scope>
    <source>
        <strain evidence="1 2">KACC 19255</strain>
    </source>
</reference>
<keyword evidence="2" id="KW-1185">Reference proteome</keyword>